<feature type="transmembrane region" description="Helical" evidence="7">
    <location>
        <begin position="59"/>
        <end position="77"/>
    </location>
</feature>
<dbReference type="GO" id="GO:0016887">
    <property type="term" value="F:ATP hydrolysis activity"/>
    <property type="evidence" value="ECO:0007669"/>
    <property type="project" value="InterPro"/>
</dbReference>
<dbReference type="Gene3D" id="3.40.50.300">
    <property type="entry name" value="P-loop containing nucleotide triphosphate hydrolases"/>
    <property type="match status" value="1"/>
</dbReference>
<dbReference type="GO" id="GO:0005886">
    <property type="term" value="C:plasma membrane"/>
    <property type="evidence" value="ECO:0007669"/>
    <property type="project" value="UniProtKB-SubCell"/>
</dbReference>
<dbReference type="Pfam" id="PF00664">
    <property type="entry name" value="ABC_membrane"/>
    <property type="match status" value="1"/>
</dbReference>
<dbReference type="InterPro" id="IPR003439">
    <property type="entry name" value="ABC_transporter-like_ATP-bd"/>
</dbReference>
<dbReference type="CDD" id="cd07346">
    <property type="entry name" value="ABC_6TM_exporters"/>
    <property type="match status" value="1"/>
</dbReference>
<evidence type="ECO:0000256" key="1">
    <source>
        <dbReference type="ARBA" id="ARBA00004651"/>
    </source>
</evidence>
<accession>A0A017RRI6</accession>
<evidence type="ECO:0000256" key="5">
    <source>
        <dbReference type="ARBA" id="ARBA00022989"/>
    </source>
</evidence>
<keyword evidence="5 7" id="KW-1133">Transmembrane helix</keyword>
<dbReference type="InterPro" id="IPR003593">
    <property type="entry name" value="AAA+_ATPase"/>
</dbReference>
<feature type="transmembrane region" description="Helical" evidence="7">
    <location>
        <begin position="159"/>
        <end position="178"/>
    </location>
</feature>
<evidence type="ECO:0000313" key="11">
    <source>
        <dbReference type="Proteomes" id="UP000019681"/>
    </source>
</evidence>
<keyword evidence="11" id="KW-1185">Reference proteome</keyword>
<dbReference type="EMBL" id="AZQP01000093">
    <property type="protein sequence ID" value="EYE87211.1"/>
    <property type="molecule type" value="Genomic_DNA"/>
</dbReference>
<feature type="domain" description="ABC transporter" evidence="8">
    <location>
        <begin position="337"/>
        <end position="571"/>
    </location>
</feature>
<dbReference type="PANTHER" id="PTHR43394">
    <property type="entry name" value="ATP-DEPENDENT PERMEASE MDL1, MITOCHONDRIAL"/>
    <property type="match status" value="1"/>
</dbReference>
<evidence type="ECO:0000313" key="10">
    <source>
        <dbReference type="EMBL" id="EYE87211.1"/>
    </source>
</evidence>
<dbReference type="PROSITE" id="PS50929">
    <property type="entry name" value="ABC_TM1F"/>
    <property type="match status" value="1"/>
</dbReference>
<dbReference type="InterPro" id="IPR027417">
    <property type="entry name" value="P-loop_NTPase"/>
</dbReference>
<dbReference type="Proteomes" id="UP000019681">
    <property type="component" value="Unassembled WGS sequence"/>
</dbReference>
<dbReference type="InterPro" id="IPR011527">
    <property type="entry name" value="ABC1_TM_dom"/>
</dbReference>
<evidence type="ECO:0000256" key="7">
    <source>
        <dbReference type="SAM" id="Phobius"/>
    </source>
</evidence>
<dbReference type="SMART" id="SM00382">
    <property type="entry name" value="AAA"/>
    <property type="match status" value="1"/>
</dbReference>
<proteinExistence type="predicted"/>
<dbReference type="RefSeq" id="WP_011838192.1">
    <property type="nucleotide sequence ID" value="NZ_AZQP01000093.1"/>
</dbReference>
<evidence type="ECO:0000256" key="6">
    <source>
        <dbReference type="ARBA" id="ARBA00023136"/>
    </source>
</evidence>
<dbReference type="Pfam" id="PF00005">
    <property type="entry name" value="ABC_tran"/>
    <property type="match status" value="1"/>
</dbReference>
<feature type="transmembrane region" description="Helical" evidence="7">
    <location>
        <begin position="267"/>
        <end position="286"/>
    </location>
</feature>
<dbReference type="SUPFAM" id="SSF52540">
    <property type="entry name" value="P-loop containing nucleoside triphosphate hydrolases"/>
    <property type="match status" value="1"/>
</dbReference>
<organism evidence="10 11">
    <name type="scientific">Fervidicella metallireducens AeB</name>
    <dbReference type="NCBI Taxonomy" id="1403537"/>
    <lineage>
        <taxon>Bacteria</taxon>
        <taxon>Bacillati</taxon>
        <taxon>Bacillota</taxon>
        <taxon>Clostridia</taxon>
        <taxon>Eubacteriales</taxon>
        <taxon>Clostridiaceae</taxon>
        <taxon>Fervidicella</taxon>
    </lineage>
</organism>
<dbReference type="InterPro" id="IPR039421">
    <property type="entry name" value="Type_1_exporter"/>
</dbReference>
<dbReference type="Gene3D" id="1.20.1560.10">
    <property type="entry name" value="ABC transporter type 1, transmembrane domain"/>
    <property type="match status" value="1"/>
</dbReference>
<dbReference type="PROSITE" id="PS50893">
    <property type="entry name" value="ABC_TRANSPORTER_2"/>
    <property type="match status" value="1"/>
</dbReference>
<dbReference type="FunFam" id="3.40.50.300:FF:000218">
    <property type="entry name" value="Multidrug ABC transporter ATP-binding protein"/>
    <property type="match status" value="1"/>
</dbReference>
<keyword evidence="2 7" id="KW-0812">Transmembrane</keyword>
<comment type="subcellular location">
    <subcellularLocation>
        <location evidence="1">Cell membrane</location>
        <topology evidence="1">Multi-pass membrane protein</topology>
    </subcellularLocation>
</comment>
<dbReference type="SUPFAM" id="SSF90123">
    <property type="entry name" value="ABC transporter transmembrane region"/>
    <property type="match status" value="1"/>
</dbReference>
<dbReference type="PROSITE" id="PS00211">
    <property type="entry name" value="ABC_TRANSPORTER_1"/>
    <property type="match status" value="1"/>
</dbReference>
<comment type="caution">
    <text evidence="10">The sequence shown here is derived from an EMBL/GenBank/DDBJ whole genome shotgun (WGS) entry which is preliminary data.</text>
</comment>
<gene>
    <name evidence="10" type="ORF">Q428_14570</name>
</gene>
<dbReference type="GeneID" id="35805231"/>
<evidence type="ECO:0000259" key="8">
    <source>
        <dbReference type="PROSITE" id="PS50893"/>
    </source>
</evidence>
<protein>
    <recommendedName>
        <fullName evidence="12">ABC transporter</fullName>
    </recommendedName>
</protein>
<feature type="domain" description="ABC transmembrane type-1" evidence="9">
    <location>
        <begin position="20"/>
        <end position="302"/>
    </location>
</feature>
<dbReference type="InterPro" id="IPR036640">
    <property type="entry name" value="ABC1_TM_sf"/>
</dbReference>
<dbReference type="InterPro" id="IPR017871">
    <property type="entry name" value="ABC_transporter-like_CS"/>
</dbReference>
<sequence length="574" mass="64775">MKDYIKFLKENVSKYRNRIIAASVLSLVSMFFILLNPLITRVLIDSVLTSRNFSVLNKVIIFIFTFTIVNSIVHFIYSYSLNRIFLSLGLDIKKKIFKHIVKLDLLVTKKMSVGEINFRIFNDSDLLKQSFGQIMFGGLFNVILLIIIFIYMFTISSVMTIFVGVMNLIQVPIIIYFTKRIRAITYERKVVTEATLNRTIEVISSFHLLKGCNNEKSEIDKFDKNNEKVLDKQIKEANLNLLFTEISSVIMSCIGFGSIWIGGNFVINGIITMGELISFLLVANIINSPINSIVSVITGLQDALSSTKRISDVMKLENSIIQSNDCIKVMHKIVDEITIKDLNFSYDDGKEVLKDINLTVKKNTICSIIGRSGAGKTTLCLLIARFFDPSSGEILLDDVNIKDIDVDTYRKSVGIVLQNSFLFSGSIRENILLGKSDATEEEIIEAAKLANAHEFISELEDGYWTQIGSKGRNLSGGQLQRIALARIFLQRPQIVILDEPTSFIDSESEELIQESINKLKEYSTIFVISHKLSTVKGSNKIVVLNNGRIEESGTHLQLLEKEGEYSKLYRKILA</sequence>
<keyword evidence="6 7" id="KW-0472">Membrane</keyword>
<dbReference type="PANTHER" id="PTHR43394:SF1">
    <property type="entry name" value="ATP-BINDING CASSETTE SUB-FAMILY B MEMBER 10, MITOCHONDRIAL"/>
    <property type="match status" value="1"/>
</dbReference>
<feature type="transmembrane region" description="Helical" evidence="7">
    <location>
        <begin position="20"/>
        <end position="39"/>
    </location>
</feature>
<feature type="transmembrane region" description="Helical" evidence="7">
    <location>
        <begin position="134"/>
        <end position="153"/>
    </location>
</feature>
<feature type="transmembrane region" description="Helical" evidence="7">
    <location>
        <begin position="241"/>
        <end position="261"/>
    </location>
</feature>
<evidence type="ECO:0000259" key="9">
    <source>
        <dbReference type="PROSITE" id="PS50929"/>
    </source>
</evidence>
<evidence type="ECO:0008006" key="12">
    <source>
        <dbReference type="Google" id="ProtNLM"/>
    </source>
</evidence>
<keyword evidence="3" id="KW-0547">Nucleotide-binding</keyword>
<reference evidence="10 11" key="1">
    <citation type="journal article" date="2014" name="Genome Announc.">
        <title>Draft Genome Sequence of Fervidicella metallireducens Strain AeBT, an Iron-Reducing Thermoanaerobe from the Great Artesian Basin.</title>
        <authorList>
            <person name="Patel B.K."/>
        </authorList>
    </citation>
    <scope>NUCLEOTIDE SEQUENCE [LARGE SCALE GENOMIC DNA]</scope>
    <source>
        <strain evidence="10 11">AeB</strain>
    </source>
</reference>
<dbReference type="OrthoDB" id="9762778at2"/>
<evidence type="ECO:0000256" key="2">
    <source>
        <dbReference type="ARBA" id="ARBA00022692"/>
    </source>
</evidence>
<keyword evidence="4" id="KW-0067">ATP-binding</keyword>
<dbReference type="GO" id="GO:0015421">
    <property type="term" value="F:ABC-type oligopeptide transporter activity"/>
    <property type="evidence" value="ECO:0007669"/>
    <property type="project" value="TreeGrafter"/>
</dbReference>
<dbReference type="GO" id="GO:0005524">
    <property type="term" value="F:ATP binding"/>
    <property type="evidence" value="ECO:0007669"/>
    <property type="project" value="UniProtKB-KW"/>
</dbReference>
<evidence type="ECO:0000256" key="4">
    <source>
        <dbReference type="ARBA" id="ARBA00022840"/>
    </source>
</evidence>
<evidence type="ECO:0000256" key="3">
    <source>
        <dbReference type="ARBA" id="ARBA00022741"/>
    </source>
</evidence>
<dbReference type="AlphaFoldDB" id="A0A017RRI6"/>
<dbReference type="STRING" id="1403537.Q428_14570"/>
<name>A0A017RRI6_9CLOT</name>